<dbReference type="FunFam" id="1.20.120.220:FF:000003">
    <property type="entry name" value="ATP synthase subunit a"/>
    <property type="match status" value="1"/>
</dbReference>
<evidence type="ECO:0000256" key="13">
    <source>
        <dbReference type="SAM" id="Phobius"/>
    </source>
</evidence>
<dbReference type="GO" id="GO:0045259">
    <property type="term" value="C:proton-transporting ATP synthase complex"/>
    <property type="evidence" value="ECO:0007669"/>
    <property type="project" value="UniProtKB-KW"/>
</dbReference>
<keyword evidence="14" id="KW-0496">Mitochondrion</keyword>
<evidence type="ECO:0000256" key="1">
    <source>
        <dbReference type="ARBA" id="ARBA00004448"/>
    </source>
</evidence>
<dbReference type="NCBIfam" id="TIGR01131">
    <property type="entry name" value="ATP_synt_6_or_A"/>
    <property type="match status" value="1"/>
</dbReference>
<dbReference type="GO" id="GO:0046933">
    <property type="term" value="F:proton-transporting ATP synthase activity, rotational mechanism"/>
    <property type="evidence" value="ECO:0007669"/>
    <property type="project" value="TreeGrafter"/>
</dbReference>
<proteinExistence type="inferred from homology"/>
<keyword evidence="4" id="KW-0813">Transport</keyword>
<keyword evidence="10 13" id="KW-0472">Membrane</keyword>
<evidence type="ECO:0000256" key="3">
    <source>
        <dbReference type="ARBA" id="ARBA00021312"/>
    </source>
</evidence>
<dbReference type="SUPFAM" id="SSF81336">
    <property type="entry name" value="F1F0 ATP synthase subunit A"/>
    <property type="match status" value="1"/>
</dbReference>
<keyword evidence="8 13" id="KW-1133">Transmembrane helix</keyword>
<dbReference type="InterPro" id="IPR023011">
    <property type="entry name" value="ATP_synth_F0_asu_AS"/>
</dbReference>
<feature type="transmembrane region" description="Helical" evidence="13">
    <location>
        <begin position="117"/>
        <end position="136"/>
    </location>
</feature>
<evidence type="ECO:0000256" key="9">
    <source>
        <dbReference type="ARBA" id="ARBA00023065"/>
    </source>
</evidence>
<dbReference type="PANTHER" id="PTHR11410">
    <property type="entry name" value="ATP SYNTHASE SUBUNIT A"/>
    <property type="match status" value="1"/>
</dbReference>
<protein>
    <recommendedName>
        <fullName evidence="3 12">ATP synthase subunit a</fullName>
    </recommendedName>
</protein>
<keyword evidence="5" id="KW-0138">CF(0)</keyword>
<dbReference type="NCBIfam" id="NF004482">
    <property type="entry name" value="PRK05815.2-4"/>
    <property type="match status" value="1"/>
</dbReference>
<feature type="transmembrane region" description="Helical" evidence="13">
    <location>
        <begin position="20"/>
        <end position="48"/>
    </location>
</feature>
<dbReference type="GeneID" id="38289126"/>
<evidence type="ECO:0000256" key="2">
    <source>
        <dbReference type="ARBA" id="ARBA00006810"/>
    </source>
</evidence>
<dbReference type="AlphaFoldDB" id="A0A346RLQ1"/>
<sequence length="251" mass="27683">MRSPLDQFEIRDLLSLDAPILANLHLSITAIGLYLTITAAICLALNFLATNYNKITANNWSISQESLYATVHSIVINQINPRQGQVYFPFVYALFIFILMANLVGMVPYSFASTSHFILTFFISFTVVLGATLLGFQKHGLKFFSLFVPSGCPLGLLPVLVLIEFISYLARNISLGLRLAANITSGHMLLNILSGFAYNIMTSGFIYFFVGLVPLAFIMAFSGLELGIAFIQAQVFVVLTSSYIKDALDLH</sequence>
<keyword evidence="6 13" id="KW-0812">Transmembrane</keyword>
<dbReference type="PRINTS" id="PR00123">
    <property type="entry name" value="ATPASEA"/>
</dbReference>
<dbReference type="Pfam" id="PF00119">
    <property type="entry name" value="ATP-synt_A"/>
    <property type="match status" value="1"/>
</dbReference>
<dbReference type="HAMAP" id="MF_01393">
    <property type="entry name" value="ATP_synth_a_bact"/>
    <property type="match status" value="1"/>
</dbReference>
<keyword evidence="7" id="KW-0375">Hydrogen ion transport</keyword>
<dbReference type="InterPro" id="IPR045083">
    <property type="entry name" value="ATP_synth_F0_asu_bact/mt"/>
</dbReference>
<dbReference type="InterPro" id="IPR035908">
    <property type="entry name" value="F0_ATP_A_sf"/>
</dbReference>
<dbReference type="CDD" id="cd00310">
    <property type="entry name" value="ATP-synt_Fo_a_6"/>
    <property type="match status" value="1"/>
</dbReference>
<geneLocation type="mitochondrion" evidence="14"/>
<name>A0A346RLQ1_9LECA</name>
<dbReference type="RefSeq" id="YP_009525307.1">
    <property type="nucleotide sequence ID" value="NC_039633.1"/>
</dbReference>
<comment type="subcellular location">
    <subcellularLocation>
        <location evidence="1 12">Mitochondrion inner membrane</location>
        <topology evidence="1 12">Multi-pass membrane protein</topology>
    </subcellularLocation>
</comment>
<dbReference type="EMBL" id="MG920803">
    <property type="protein sequence ID" value="AXS66998.1"/>
    <property type="molecule type" value="Genomic_DNA"/>
</dbReference>
<dbReference type="PROSITE" id="PS00449">
    <property type="entry name" value="ATPASE_A"/>
    <property type="match status" value="1"/>
</dbReference>
<evidence type="ECO:0000256" key="5">
    <source>
        <dbReference type="ARBA" id="ARBA00022547"/>
    </source>
</evidence>
<evidence type="ECO:0000256" key="12">
    <source>
        <dbReference type="RuleBase" id="RU004450"/>
    </source>
</evidence>
<dbReference type="Gene3D" id="1.20.120.220">
    <property type="entry name" value="ATP synthase, F0 complex, subunit A"/>
    <property type="match status" value="1"/>
</dbReference>
<dbReference type="InterPro" id="IPR000568">
    <property type="entry name" value="ATP_synth_F0_asu"/>
</dbReference>
<reference evidence="14" key="1">
    <citation type="journal article" date="2018" name="Mitochondrial DNA Part B Resour">
        <title>The complete mitochondrial genomes of five lichenized fungi in the genus Usnea (Ascomycota: Parmeliaceae).</title>
        <authorList>
            <person name="Funk E.R."/>
            <person name="Adams A.N."/>
            <person name="Spotten S.M."/>
            <person name="Van Hove R.A."/>
            <person name="Whittington K.T."/>
            <person name="Keepers K.G."/>
            <person name="Pogoda C.S."/>
            <person name="Lendemer J.C."/>
            <person name="Tripp E.A."/>
            <person name="Kane N.C."/>
        </authorList>
    </citation>
    <scope>NUCLEOTIDE SEQUENCE</scope>
</reference>
<feature type="transmembrane region" description="Helical" evidence="13">
    <location>
        <begin position="86"/>
        <end position="111"/>
    </location>
</feature>
<evidence type="ECO:0000256" key="10">
    <source>
        <dbReference type="ARBA" id="ARBA00023136"/>
    </source>
</evidence>
<comment type="similarity">
    <text evidence="2">Belongs to the ATPase A chain family.</text>
</comment>
<keyword evidence="11" id="KW-0066">ATP synthesis</keyword>
<gene>
    <name evidence="14" type="primary">atp6</name>
</gene>
<evidence type="ECO:0000256" key="7">
    <source>
        <dbReference type="ARBA" id="ARBA00022781"/>
    </source>
</evidence>
<feature type="transmembrane region" description="Helical" evidence="13">
    <location>
        <begin position="196"/>
        <end position="219"/>
    </location>
</feature>
<evidence type="ECO:0000313" key="14">
    <source>
        <dbReference type="EMBL" id="AXS66998.1"/>
    </source>
</evidence>
<organism evidence="14">
    <name type="scientific">Usnea mutabilis</name>
    <dbReference type="NCBI Taxonomy" id="143885"/>
    <lineage>
        <taxon>Eukaryota</taxon>
        <taxon>Fungi</taxon>
        <taxon>Dikarya</taxon>
        <taxon>Ascomycota</taxon>
        <taxon>Pezizomycotina</taxon>
        <taxon>Lecanoromycetes</taxon>
        <taxon>OSLEUM clade</taxon>
        <taxon>Lecanoromycetidae</taxon>
        <taxon>Lecanorales</taxon>
        <taxon>Lecanorineae</taxon>
        <taxon>Parmeliaceae</taxon>
        <taxon>Usnea</taxon>
    </lineage>
</organism>
<evidence type="ECO:0000256" key="6">
    <source>
        <dbReference type="ARBA" id="ARBA00022692"/>
    </source>
</evidence>
<keyword evidence="9" id="KW-0406">Ion transport</keyword>
<evidence type="ECO:0000256" key="8">
    <source>
        <dbReference type="ARBA" id="ARBA00022989"/>
    </source>
</evidence>
<feature type="transmembrane region" description="Helical" evidence="13">
    <location>
        <begin position="143"/>
        <end position="170"/>
    </location>
</feature>
<dbReference type="GO" id="GO:0005743">
    <property type="term" value="C:mitochondrial inner membrane"/>
    <property type="evidence" value="ECO:0007669"/>
    <property type="project" value="UniProtKB-SubCell"/>
</dbReference>
<evidence type="ECO:0000256" key="11">
    <source>
        <dbReference type="ARBA" id="ARBA00023310"/>
    </source>
</evidence>
<dbReference type="PANTHER" id="PTHR11410:SF0">
    <property type="entry name" value="ATP SYNTHASE SUBUNIT A"/>
    <property type="match status" value="1"/>
</dbReference>
<evidence type="ECO:0000256" key="4">
    <source>
        <dbReference type="ARBA" id="ARBA00022448"/>
    </source>
</evidence>
<accession>A0A346RLQ1</accession>